<gene>
    <name evidence="3" type="ORF">JI435_113060</name>
</gene>
<dbReference type="Pfam" id="PF07110">
    <property type="entry name" value="EthD"/>
    <property type="match status" value="1"/>
</dbReference>
<dbReference type="Gene3D" id="3.30.70.100">
    <property type="match status" value="1"/>
</dbReference>
<evidence type="ECO:0000256" key="1">
    <source>
        <dbReference type="ARBA" id="ARBA00005986"/>
    </source>
</evidence>
<dbReference type="GO" id="GO:0016491">
    <property type="term" value="F:oxidoreductase activity"/>
    <property type="evidence" value="ECO:0007669"/>
    <property type="project" value="InterPro"/>
</dbReference>
<evidence type="ECO:0000313" key="3">
    <source>
        <dbReference type="EMBL" id="QRD02551.1"/>
    </source>
</evidence>
<accession>A0A7U2FC55</accession>
<dbReference type="EMBL" id="CP069036">
    <property type="protein sequence ID" value="QRD02551.1"/>
    <property type="molecule type" value="Genomic_DNA"/>
</dbReference>
<evidence type="ECO:0000259" key="2">
    <source>
        <dbReference type="Pfam" id="PF07110"/>
    </source>
</evidence>
<name>A0A7U2FC55_PHANO</name>
<dbReference type="InterPro" id="IPR009799">
    <property type="entry name" value="EthD_dom"/>
</dbReference>
<dbReference type="InterPro" id="IPR011008">
    <property type="entry name" value="Dimeric_a/b-barrel"/>
</dbReference>
<proteinExistence type="inferred from homology"/>
<feature type="domain" description="EthD" evidence="2">
    <location>
        <begin position="20"/>
        <end position="139"/>
    </location>
</feature>
<evidence type="ECO:0000313" key="4">
    <source>
        <dbReference type="Proteomes" id="UP000663193"/>
    </source>
</evidence>
<sequence length="194" mass="21507">MAAETHQSPIQILTYIRRNRSLTRAQFYTHWEMIHAPKVIPWAEKHGIIRYQQVLFLFPFPPPPFPQPPQIHTTGSMVPIPSTASAPNALHTIDLPTMPVEFDGIAMFLVPSLEQFTAAFQDRYYVEVIEPDERVLLDKEGPGSGIVASFVGREVRLVEGGRSTVGGEGMSGGVFGEFERKAAAAEEDDDDDGN</sequence>
<dbReference type="Proteomes" id="UP000663193">
    <property type="component" value="Chromosome 14"/>
</dbReference>
<reference evidence="4" key="1">
    <citation type="journal article" date="2021" name="BMC Genomics">
        <title>Chromosome-level genome assembly and manually-curated proteome of model necrotroph Parastagonospora nodorum Sn15 reveals a genome-wide trove of candidate effector homologs, and redundancy of virulence-related functions within an accessory chromosome.</title>
        <authorList>
            <person name="Bertazzoni S."/>
            <person name="Jones D.A.B."/>
            <person name="Phan H.T."/>
            <person name="Tan K.-C."/>
            <person name="Hane J.K."/>
        </authorList>
    </citation>
    <scope>NUCLEOTIDE SEQUENCE [LARGE SCALE GENOMIC DNA]</scope>
    <source>
        <strain evidence="4">SN15 / ATCC MYA-4574 / FGSC 10173)</strain>
    </source>
</reference>
<dbReference type="AlphaFoldDB" id="A0A7U2FC55"/>
<comment type="similarity">
    <text evidence="1">Belongs to the tpcK family.</text>
</comment>
<dbReference type="OrthoDB" id="3183782at2759"/>
<dbReference type="SUPFAM" id="SSF54909">
    <property type="entry name" value="Dimeric alpha+beta barrel"/>
    <property type="match status" value="1"/>
</dbReference>
<protein>
    <recommendedName>
        <fullName evidence="2">EthD domain-containing protein</fullName>
    </recommendedName>
</protein>
<dbReference type="VEuPathDB" id="FungiDB:JI435_113060"/>
<organism evidence="3 4">
    <name type="scientific">Phaeosphaeria nodorum (strain SN15 / ATCC MYA-4574 / FGSC 10173)</name>
    <name type="common">Glume blotch fungus</name>
    <name type="synonym">Parastagonospora nodorum</name>
    <dbReference type="NCBI Taxonomy" id="321614"/>
    <lineage>
        <taxon>Eukaryota</taxon>
        <taxon>Fungi</taxon>
        <taxon>Dikarya</taxon>
        <taxon>Ascomycota</taxon>
        <taxon>Pezizomycotina</taxon>
        <taxon>Dothideomycetes</taxon>
        <taxon>Pleosporomycetidae</taxon>
        <taxon>Pleosporales</taxon>
        <taxon>Pleosporineae</taxon>
        <taxon>Phaeosphaeriaceae</taxon>
        <taxon>Parastagonospora</taxon>
    </lineage>
</organism>
<keyword evidence="4" id="KW-1185">Reference proteome</keyword>